<dbReference type="CDD" id="cd08642">
    <property type="entry name" value="DNA_pol_A_pol_I_A"/>
    <property type="match status" value="1"/>
</dbReference>
<dbReference type="GO" id="GO:0006261">
    <property type="term" value="P:DNA-templated DNA replication"/>
    <property type="evidence" value="ECO:0007669"/>
    <property type="project" value="InterPro"/>
</dbReference>
<dbReference type="SUPFAM" id="SSF56672">
    <property type="entry name" value="DNA/RNA polymerases"/>
    <property type="match status" value="1"/>
</dbReference>
<dbReference type="InterPro" id="IPR036397">
    <property type="entry name" value="RNaseH_sf"/>
</dbReference>
<dbReference type="Proteomes" id="UP000321089">
    <property type="component" value="Unassembled WGS sequence"/>
</dbReference>
<dbReference type="Pfam" id="PF00476">
    <property type="entry name" value="DNA_pol_A"/>
    <property type="match status" value="1"/>
</dbReference>
<evidence type="ECO:0000313" key="6">
    <source>
        <dbReference type="EMBL" id="GEQ22110.1"/>
    </source>
</evidence>
<dbReference type="AlphaFoldDB" id="A0A512TPC7"/>
<gene>
    <name evidence="6" type="ORF">CBU02nite_26160</name>
</gene>
<comment type="caution">
    <text evidence="6">The sequence shown here is derived from an EMBL/GenBank/DDBJ whole genome shotgun (WGS) entry which is preliminary data.</text>
</comment>
<evidence type="ECO:0000256" key="4">
    <source>
        <dbReference type="ARBA" id="ARBA00049244"/>
    </source>
</evidence>
<name>A0A512TPC7_CLOBU</name>
<evidence type="ECO:0000313" key="7">
    <source>
        <dbReference type="Proteomes" id="UP000321089"/>
    </source>
</evidence>
<dbReference type="InterPro" id="IPR002298">
    <property type="entry name" value="DNA_polymerase_A"/>
</dbReference>
<dbReference type="PANTHER" id="PTHR10133:SF27">
    <property type="entry name" value="DNA POLYMERASE NU"/>
    <property type="match status" value="1"/>
</dbReference>
<dbReference type="EC" id="2.7.7.7" evidence="2"/>
<feature type="domain" description="DNA-directed DNA polymerase family A palm" evidence="5">
    <location>
        <begin position="368"/>
        <end position="615"/>
    </location>
</feature>
<evidence type="ECO:0000256" key="3">
    <source>
        <dbReference type="ARBA" id="ARBA00022705"/>
    </source>
</evidence>
<dbReference type="SMART" id="SM00482">
    <property type="entry name" value="POLAc"/>
    <property type="match status" value="1"/>
</dbReference>
<accession>A0A512TPC7</accession>
<sequence length="650" mass="73894">MKILSIDIETYSSRDLTKCGVYAYTQAEDFEILLFGYAFDDEEVKVIDLKNGEELPKEVKEALRNPTIIKTAYNANFERTCIAAHFKINMPPEQWKCTAVNALELGLPTNLDGVAKCLKLPHQKMTEGKALIRYFSIPCKGTKANGFRNRNLPEHDRDKWNTFKSYCGKDVEVERNIRKQLEKYQITENEQKLWCLDQKINDMGVKVESEIINHALAFDSKYQERLRDEAITLTGVENPKSTAQMKKWLLEAEGLEIETLSKETVANLLNEVTNDDVKRVLELRQELSKTSIKKYEAMDRALCKDNRIRGLLQFYGANRTGRWAGRLVQVQNLPQNKLKDLDLARNLLKEGQYETLEMLFDSVPDVLSQLIRTAFIPSDSSRFIVADFSAIEARVIAWLAGEKWRMDVFNSHGKIYEASASQMFKVPIETITKGSQLRQKGKVAELALGYQGSKGALLAMGALKMGLKEEELPELVTAWRNSNSKIVKLWSDVEKAAITTVKDKTAVTIQHGIEFSFESGIFFIKLPSGRKLSYVRPSIDIDERFNKPMITYEGAEQGTKQWGRLKTYGGKLVENIVQAIARDCLAESMLRLDAAEYKIIMHIHDEVVLDVPYGFGSLENVGEIMGTPISWAKGLPLRADAFETNYYKKD</sequence>
<evidence type="ECO:0000259" key="5">
    <source>
        <dbReference type="SMART" id="SM00482"/>
    </source>
</evidence>
<dbReference type="EMBL" id="BKBC01000040">
    <property type="protein sequence ID" value="GEQ22110.1"/>
    <property type="molecule type" value="Genomic_DNA"/>
</dbReference>
<dbReference type="InterPro" id="IPR043502">
    <property type="entry name" value="DNA/RNA_pol_sf"/>
</dbReference>
<dbReference type="GO" id="GO:0006302">
    <property type="term" value="P:double-strand break repair"/>
    <property type="evidence" value="ECO:0007669"/>
    <property type="project" value="TreeGrafter"/>
</dbReference>
<dbReference type="InterPro" id="IPR012337">
    <property type="entry name" value="RNaseH-like_sf"/>
</dbReference>
<dbReference type="RefSeq" id="WP_146868771.1">
    <property type="nucleotide sequence ID" value="NZ_BKBC01000040.1"/>
</dbReference>
<dbReference type="PANTHER" id="PTHR10133">
    <property type="entry name" value="DNA POLYMERASE I"/>
    <property type="match status" value="1"/>
</dbReference>
<reference evidence="6 7" key="1">
    <citation type="submission" date="2019-07" db="EMBL/GenBank/DDBJ databases">
        <title>Whole genome shotgun sequence of Clostridium butyricum NBRC 3858.</title>
        <authorList>
            <person name="Hosoyama A."/>
            <person name="Uohara A."/>
            <person name="Ohji S."/>
            <person name="Ichikawa N."/>
        </authorList>
    </citation>
    <scope>NUCLEOTIDE SEQUENCE [LARGE SCALE GENOMIC DNA]</scope>
    <source>
        <strain evidence="6 7">NBRC 3858</strain>
    </source>
</reference>
<dbReference type="GO" id="GO:0003677">
    <property type="term" value="F:DNA binding"/>
    <property type="evidence" value="ECO:0007669"/>
    <property type="project" value="InterPro"/>
</dbReference>
<dbReference type="InterPro" id="IPR001098">
    <property type="entry name" value="DNA-dir_DNA_pol_A_palm_dom"/>
</dbReference>
<comment type="catalytic activity">
    <reaction evidence="4">
        <text>DNA(n) + a 2'-deoxyribonucleoside 5'-triphosphate = DNA(n+1) + diphosphate</text>
        <dbReference type="Rhea" id="RHEA:22508"/>
        <dbReference type="Rhea" id="RHEA-COMP:17339"/>
        <dbReference type="Rhea" id="RHEA-COMP:17340"/>
        <dbReference type="ChEBI" id="CHEBI:33019"/>
        <dbReference type="ChEBI" id="CHEBI:61560"/>
        <dbReference type="ChEBI" id="CHEBI:173112"/>
        <dbReference type="EC" id="2.7.7.7"/>
    </reaction>
</comment>
<evidence type="ECO:0000256" key="1">
    <source>
        <dbReference type="ARBA" id="ARBA00007705"/>
    </source>
</evidence>
<dbReference type="GO" id="GO:0003887">
    <property type="term" value="F:DNA-directed DNA polymerase activity"/>
    <property type="evidence" value="ECO:0007669"/>
    <property type="project" value="UniProtKB-EC"/>
</dbReference>
<dbReference type="Gene3D" id="3.30.420.10">
    <property type="entry name" value="Ribonuclease H-like superfamily/Ribonuclease H"/>
    <property type="match status" value="1"/>
</dbReference>
<organism evidence="6 7">
    <name type="scientific">Clostridium butyricum</name>
    <dbReference type="NCBI Taxonomy" id="1492"/>
    <lineage>
        <taxon>Bacteria</taxon>
        <taxon>Bacillati</taxon>
        <taxon>Bacillota</taxon>
        <taxon>Clostridia</taxon>
        <taxon>Eubacteriales</taxon>
        <taxon>Clostridiaceae</taxon>
        <taxon>Clostridium</taxon>
    </lineage>
</organism>
<protein>
    <recommendedName>
        <fullName evidence="2">DNA-directed DNA polymerase</fullName>
        <ecNumber evidence="2">2.7.7.7</ecNumber>
    </recommendedName>
</protein>
<evidence type="ECO:0000256" key="2">
    <source>
        <dbReference type="ARBA" id="ARBA00012417"/>
    </source>
</evidence>
<keyword evidence="3" id="KW-0235">DNA replication</keyword>
<dbReference type="Gene3D" id="1.10.150.20">
    <property type="entry name" value="5' to 3' exonuclease, C-terminal subdomain"/>
    <property type="match status" value="1"/>
</dbReference>
<proteinExistence type="inferred from homology"/>
<comment type="similarity">
    <text evidence="1">Belongs to the DNA polymerase type-A family.</text>
</comment>
<dbReference type="SUPFAM" id="SSF53098">
    <property type="entry name" value="Ribonuclease H-like"/>
    <property type="match status" value="1"/>
</dbReference>